<dbReference type="RefSeq" id="WP_073003825.1">
    <property type="nucleotide sequence ID" value="NZ_FQZO01000001.1"/>
</dbReference>
<dbReference type="Gene3D" id="3.40.50.1980">
    <property type="entry name" value="Nitrogenase molybdenum iron protein domain"/>
    <property type="match status" value="2"/>
</dbReference>
<dbReference type="InterPro" id="IPR006127">
    <property type="entry name" value="ZnuA-like"/>
</dbReference>
<organism evidence="6 7">
    <name type="scientific">Clostridium amylolyticum</name>
    <dbReference type="NCBI Taxonomy" id="1121298"/>
    <lineage>
        <taxon>Bacteria</taxon>
        <taxon>Bacillati</taxon>
        <taxon>Bacillota</taxon>
        <taxon>Clostridia</taxon>
        <taxon>Eubacteriales</taxon>
        <taxon>Clostridiaceae</taxon>
        <taxon>Clostridium</taxon>
    </lineage>
</organism>
<evidence type="ECO:0000256" key="5">
    <source>
        <dbReference type="SAM" id="SignalP"/>
    </source>
</evidence>
<dbReference type="InterPro" id="IPR006128">
    <property type="entry name" value="Lipoprotein_PsaA-like"/>
</dbReference>
<dbReference type="PRINTS" id="PR00690">
    <property type="entry name" value="ADHESNFAMILY"/>
</dbReference>
<feature type="chain" id="PRO_5039496924" evidence="5">
    <location>
        <begin position="20"/>
        <end position="316"/>
    </location>
</feature>
<dbReference type="Proteomes" id="UP000184080">
    <property type="component" value="Unassembled WGS sequence"/>
</dbReference>
<feature type="signal peptide" evidence="5">
    <location>
        <begin position="1"/>
        <end position="19"/>
    </location>
</feature>
<proteinExistence type="inferred from homology"/>
<name>A0A1M6BCW3_9CLOT</name>
<dbReference type="InterPro" id="IPR050492">
    <property type="entry name" value="Bact_metal-bind_prot9"/>
</dbReference>
<evidence type="ECO:0000313" key="7">
    <source>
        <dbReference type="Proteomes" id="UP000184080"/>
    </source>
</evidence>
<sequence>MFKKLLTIMLISTVGVGLSGCNIAVNKKQVNTQEGNASKIKIVASINPVREFAQAVGGDKVEVTTLVPEGVEAHDFEPKPKDIEMLSKANIFAYSGVGMEGWLDKVLQTVSSKKNLNIVDTSEGATLMKIDGDAHDEDKEEDHDHNDGEYDPHLWLSLKEAKVQALNIKDALIKVDEKNKDYYEKNYTEFAGKLDSLYDEYKKKIDALPNKNFVTGHTAFAYLCRDFGLIQKGISGIRAEGEPTPQKMKELVEYAKKNNIKTIFMEEMASPKVSETLAKEVGAKVEKIYTIENKEDNKTYLEMMKDNLEKIYNSLK</sequence>
<dbReference type="PANTHER" id="PTHR42953">
    <property type="entry name" value="HIGH-AFFINITY ZINC UPTAKE SYSTEM PROTEIN ZNUA-RELATED"/>
    <property type="match status" value="1"/>
</dbReference>
<keyword evidence="3 5" id="KW-0732">Signal</keyword>
<comment type="similarity">
    <text evidence="1 4">Belongs to the bacterial solute-binding protein 9 family.</text>
</comment>
<dbReference type="OrthoDB" id="9810636at2"/>
<evidence type="ECO:0000256" key="1">
    <source>
        <dbReference type="ARBA" id="ARBA00011028"/>
    </source>
</evidence>
<keyword evidence="2 4" id="KW-0813">Transport</keyword>
<dbReference type="Pfam" id="PF01297">
    <property type="entry name" value="ZnuA"/>
    <property type="match status" value="1"/>
</dbReference>
<dbReference type="GO" id="GO:0046872">
    <property type="term" value="F:metal ion binding"/>
    <property type="evidence" value="ECO:0007669"/>
    <property type="project" value="InterPro"/>
</dbReference>
<reference evidence="6 7" key="1">
    <citation type="submission" date="2016-11" db="EMBL/GenBank/DDBJ databases">
        <authorList>
            <person name="Jaros S."/>
            <person name="Januszkiewicz K."/>
            <person name="Wedrychowicz H."/>
        </authorList>
    </citation>
    <scope>NUCLEOTIDE SEQUENCE [LARGE SCALE GENOMIC DNA]</scope>
    <source>
        <strain evidence="6 7">DSM 21864</strain>
    </source>
</reference>
<evidence type="ECO:0000256" key="2">
    <source>
        <dbReference type="ARBA" id="ARBA00022448"/>
    </source>
</evidence>
<dbReference type="GO" id="GO:0030001">
    <property type="term" value="P:metal ion transport"/>
    <property type="evidence" value="ECO:0007669"/>
    <property type="project" value="InterPro"/>
</dbReference>
<dbReference type="STRING" id="1121298.SAMN05444401_0719"/>
<dbReference type="EMBL" id="FQZO01000001">
    <property type="protein sequence ID" value="SHI46584.1"/>
    <property type="molecule type" value="Genomic_DNA"/>
</dbReference>
<evidence type="ECO:0000313" key="6">
    <source>
        <dbReference type="EMBL" id="SHI46584.1"/>
    </source>
</evidence>
<dbReference type="AlphaFoldDB" id="A0A1M6BCW3"/>
<evidence type="ECO:0000256" key="4">
    <source>
        <dbReference type="RuleBase" id="RU003512"/>
    </source>
</evidence>
<keyword evidence="7" id="KW-1185">Reference proteome</keyword>
<dbReference type="PROSITE" id="PS51257">
    <property type="entry name" value="PROKAR_LIPOPROTEIN"/>
    <property type="match status" value="1"/>
</dbReference>
<dbReference type="PANTHER" id="PTHR42953:SF3">
    <property type="entry name" value="HIGH-AFFINITY ZINC UPTAKE SYSTEM PROTEIN ZNUA"/>
    <property type="match status" value="1"/>
</dbReference>
<dbReference type="GO" id="GO:0007155">
    <property type="term" value="P:cell adhesion"/>
    <property type="evidence" value="ECO:0007669"/>
    <property type="project" value="InterPro"/>
</dbReference>
<protein>
    <submittedName>
        <fullName evidence="6">Zinc transport system substrate-binding protein</fullName>
    </submittedName>
</protein>
<evidence type="ECO:0000256" key="3">
    <source>
        <dbReference type="ARBA" id="ARBA00022729"/>
    </source>
</evidence>
<dbReference type="SUPFAM" id="SSF53807">
    <property type="entry name" value="Helical backbone' metal receptor"/>
    <property type="match status" value="1"/>
</dbReference>
<dbReference type="PRINTS" id="PR00691">
    <property type="entry name" value="ADHESINB"/>
</dbReference>
<dbReference type="InterPro" id="IPR006129">
    <property type="entry name" value="AdhesinB"/>
</dbReference>
<dbReference type="CDD" id="cd01017">
    <property type="entry name" value="AdcA"/>
    <property type="match status" value="1"/>
</dbReference>
<gene>
    <name evidence="6" type="ORF">SAMN05444401_0719</name>
</gene>
<accession>A0A1M6BCW3</accession>